<name>A0A9D4G1D5_DREPO</name>
<dbReference type="GO" id="GO:0042157">
    <property type="term" value="P:lipoprotein metabolic process"/>
    <property type="evidence" value="ECO:0007669"/>
    <property type="project" value="InterPro"/>
</dbReference>
<feature type="transmembrane region" description="Helical" evidence="2">
    <location>
        <begin position="579"/>
        <end position="601"/>
    </location>
</feature>
<dbReference type="PANTHER" id="PTHR14096">
    <property type="entry name" value="APOLIPOPROTEIN L"/>
    <property type="match status" value="1"/>
</dbReference>
<evidence type="ECO:0000256" key="2">
    <source>
        <dbReference type="SAM" id="Phobius"/>
    </source>
</evidence>
<dbReference type="GO" id="GO:0006869">
    <property type="term" value="P:lipid transport"/>
    <property type="evidence" value="ECO:0007669"/>
    <property type="project" value="InterPro"/>
</dbReference>
<feature type="transmembrane region" description="Helical" evidence="2">
    <location>
        <begin position="607"/>
        <end position="630"/>
    </location>
</feature>
<gene>
    <name evidence="3" type="ORF">DPMN_135358</name>
</gene>
<reference evidence="3" key="1">
    <citation type="journal article" date="2019" name="bioRxiv">
        <title>The Genome of the Zebra Mussel, Dreissena polymorpha: A Resource for Invasive Species Research.</title>
        <authorList>
            <person name="McCartney M.A."/>
            <person name="Auch B."/>
            <person name="Kono T."/>
            <person name="Mallez S."/>
            <person name="Zhang Y."/>
            <person name="Obille A."/>
            <person name="Becker A."/>
            <person name="Abrahante J.E."/>
            <person name="Garbe J."/>
            <person name="Badalamenti J.P."/>
            <person name="Herman A."/>
            <person name="Mangelson H."/>
            <person name="Liachko I."/>
            <person name="Sullivan S."/>
            <person name="Sone E.D."/>
            <person name="Koren S."/>
            <person name="Silverstein K.A.T."/>
            <person name="Beckman K.B."/>
            <person name="Gohl D.M."/>
        </authorList>
    </citation>
    <scope>NUCLEOTIDE SEQUENCE</scope>
    <source>
        <strain evidence="3">Duluth1</strain>
        <tissue evidence="3">Whole animal</tissue>
    </source>
</reference>
<dbReference type="GO" id="GO:0005576">
    <property type="term" value="C:extracellular region"/>
    <property type="evidence" value="ECO:0007669"/>
    <property type="project" value="InterPro"/>
</dbReference>
<protein>
    <recommendedName>
        <fullName evidence="5">Apolipoprotein L3</fullName>
    </recommendedName>
</protein>
<comment type="similarity">
    <text evidence="1">Belongs to the apolipoprotein L family.</text>
</comment>
<keyword evidence="2" id="KW-0472">Membrane</keyword>
<dbReference type="InterPro" id="IPR008405">
    <property type="entry name" value="ApoL"/>
</dbReference>
<evidence type="ECO:0000313" key="4">
    <source>
        <dbReference type="Proteomes" id="UP000828390"/>
    </source>
</evidence>
<reference evidence="3" key="2">
    <citation type="submission" date="2020-11" db="EMBL/GenBank/DDBJ databases">
        <authorList>
            <person name="McCartney M.A."/>
            <person name="Auch B."/>
            <person name="Kono T."/>
            <person name="Mallez S."/>
            <person name="Becker A."/>
            <person name="Gohl D.M."/>
            <person name="Silverstein K.A.T."/>
            <person name="Koren S."/>
            <person name="Bechman K.B."/>
            <person name="Herman A."/>
            <person name="Abrahante J.E."/>
            <person name="Garbe J."/>
        </authorList>
    </citation>
    <scope>NUCLEOTIDE SEQUENCE</scope>
    <source>
        <strain evidence="3">Duluth1</strain>
        <tissue evidence="3">Whole animal</tissue>
    </source>
</reference>
<comment type="caution">
    <text evidence="3">The sequence shown here is derived from an EMBL/GenBank/DDBJ whole genome shotgun (WGS) entry which is preliminary data.</text>
</comment>
<sequence length="811" mass="90064">MSTNNDMEFHNWVKACLAIKCVRNGIIPLLEKHCKEHYSNNTDQVLNVCGLPKYSCNQCDVTKLEPYHKHSRTKCGYRKCACKEKNMNMKPCTENLACGVIYDQIKAAHINNDPSWSNTNCDKWSSSAWEQMKCYISTPGYKEKADISCADLTALIQICLNYIPLRTLFNQNIIDLDEVRRCRNDIYHSSTMELANDRLNYFLSTMKTFLKLRFFQDFKAEVDCQLEQLSKLEKDEFEVSIENEIAARKDALDGIQESMADMQRSFSQMKDQLEEINKRTADQCLENREIKQHLSAQTKNINSIQETQASISESVSDLQTNIRESSEKTDSRYGEIIASNGLILANQREILARIDQLNELFQKQTPDAKETLKTDIVTKINVKPTHAKAGNTVSEEMCTAGNEIINSFNGDSADNPLKRRLKDVVEQLQEGNNKVTAFKQKCLEIYISSPTVQSWVTLNKAFFNGTIEKAFLPVQTYLRTRHGCGNLTLTIELDQDCFNKCANTIIINLDRMFNNQQTEDHPYKVTDMDEGVQIKVTILKNLQRKLQTFRRVTAELAASLEEVARVYTKAFLDVKKATIAGPAAVVVGGTMGAIGLILAPFTAGASLLVSAAGAGVGALGVITAGGAAFGESVERKNSVKKAQEIVKKFEQERNYLIIDCKHITDLLGADNLDKDFPLWASFITKLIIGSSTIAWSVALRELNGIVSGIRLGKAISEFSHEAVMAGGGVATSALWAGSVAARGLHVVGAANILIPIDLGFLVHSAHAVATDKVSDTAKKISEMAEKLRASCPSEGEIDDAVFKTIEKLINQ</sequence>
<proteinExistence type="inferred from homology"/>
<dbReference type="InterPro" id="IPR027897">
    <property type="entry name" value="DUF4559"/>
</dbReference>
<keyword evidence="2" id="KW-1133">Transmembrane helix</keyword>
<dbReference type="GO" id="GO:0016020">
    <property type="term" value="C:membrane"/>
    <property type="evidence" value="ECO:0007669"/>
    <property type="project" value="TreeGrafter"/>
</dbReference>
<dbReference type="Pfam" id="PF15112">
    <property type="entry name" value="DUF4559"/>
    <property type="match status" value="1"/>
</dbReference>
<dbReference type="EMBL" id="JAIWYP010000006">
    <property type="protein sequence ID" value="KAH3807026.1"/>
    <property type="molecule type" value="Genomic_DNA"/>
</dbReference>
<dbReference type="PANTHER" id="PTHR14096:SF28">
    <property type="entry name" value="APOLIPOPROTEIN L, 1-RELATED"/>
    <property type="match status" value="1"/>
</dbReference>
<evidence type="ECO:0000256" key="1">
    <source>
        <dbReference type="ARBA" id="ARBA00010090"/>
    </source>
</evidence>
<dbReference type="Pfam" id="PF05461">
    <property type="entry name" value="ApoL"/>
    <property type="match status" value="1"/>
</dbReference>
<dbReference type="GO" id="GO:0008289">
    <property type="term" value="F:lipid binding"/>
    <property type="evidence" value="ECO:0007669"/>
    <property type="project" value="InterPro"/>
</dbReference>
<accession>A0A9D4G1D5</accession>
<evidence type="ECO:0008006" key="5">
    <source>
        <dbReference type="Google" id="ProtNLM"/>
    </source>
</evidence>
<evidence type="ECO:0000313" key="3">
    <source>
        <dbReference type="EMBL" id="KAH3807026.1"/>
    </source>
</evidence>
<keyword evidence="4" id="KW-1185">Reference proteome</keyword>
<dbReference type="AlphaFoldDB" id="A0A9D4G1D5"/>
<dbReference type="Proteomes" id="UP000828390">
    <property type="component" value="Unassembled WGS sequence"/>
</dbReference>
<keyword evidence="2" id="KW-0812">Transmembrane</keyword>
<organism evidence="3 4">
    <name type="scientific">Dreissena polymorpha</name>
    <name type="common">Zebra mussel</name>
    <name type="synonym">Mytilus polymorpha</name>
    <dbReference type="NCBI Taxonomy" id="45954"/>
    <lineage>
        <taxon>Eukaryota</taxon>
        <taxon>Metazoa</taxon>
        <taxon>Spiralia</taxon>
        <taxon>Lophotrochozoa</taxon>
        <taxon>Mollusca</taxon>
        <taxon>Bivalvia</taxon>
        <taxon>Autobranchia</taxon>
        <taxon>Heteroconchia</taxon>
        <taxon>Euheterodonta</taxon>
        <taxon>Imparidentia</taxon>
        <taxon>Neoheterodontei</taxon>
        <taxon>Myida</taxon>
        <taxon>Dreissenoidea</taxon>
        <taxon>Dreissenidae</taxon>
        <taxon>Dreissena</taxon>
    </lineage>
</organism>